<dbReference type="PANTHER" id="PTHR12246">
    <property type="entry name" value="PALMITOYLTRANSFERASE ZDHHC16"/>
    <property type="match status" value="1"/>
</dbReference>
<protein>
    <recommendedName>
        <fullName evidence="10">Palmitoyltransferase</fullName>
        <ecNumber evidence="10">2.3.1.225</ecNumber>
    </recommendedName>
</protein>
<evidence type="ECO:0000256" key="9">
    <source>
        <dbReference type="ARBA" id="ARBA00048048"/>
    </source>
</evidence>
<comment type="domain">
    <text evidence="10">The DHHC domain is required for palmitoyltransferase activity.</text>
</comment>
<evidence type="ECO:0000259" key="11">
    <source>
        <dbReference type="Pfam" id="PF01529"/>
    </source>
</evidence>
<dbReference type="Pfam" id="PF01529">
    <property type="entry name" value="DHHC"/>
    <property type="match status" value="1"/>
</dbReference>
<evidence type="ECO:0000256" key="8">
    <source>
        <dbReference type="ARBA" id="ARBA00023315"/>
    </source>
</evidence>
<evidence type="ECO:0000313" key="14">
    <source>
        <dbReference type="Proteomes" id="UP000518752"/>
    </source>
</evidence>
<keyword evidence="3 10" id="KW-0812">Transmembrane</keyword>
<comment type="caution">
    <text evidence="13">The sequence shown here is derived from an EMBL/GenBank/DDBJ whole genome shotgun (WGS) entry which is preliminary data.</text>
</comment>
<keyword evidence="8 10" id="KW-0012">Acyltransferase</keyword>
<evidence type="ECO:0000256" key="3">
    <source>
        <dbReference type="ARBA" id="ARBA00022692"/>
    </source>
</evidence>
<evidence type="ECO:0000313" key="12">
    <source>
        <dbReference type="EMBL" id="KAF5346618.1"/>
    </source>
</evidence>
<evidence type="ECO:0000256" key="5">
    <source>
        <dbReference type="ARBA" id="ARBA00023136"/>
    </source>
</evidence>
<dbReference type="GO" id="GO:0019706">
    <property type="term" value="F:protein-cysteine S-palmitoyltransferase activity"/>
    <property type="evidence" value="ECO:0007669"/>
    <property type="project" value="UniProtKB-EC"/>
</dbReference>
<feature type="domain" description="Palmitoyltransferase DHHC" evidence="11">
    <location>
        <begin position="141"/>
        <end position="233"/>
    </location>
</feature>
<dbReference type="PROSITE" id="PS50216">
    <property type="entry name" value="DHHC"/>
    <property type="match status" value="1"/>
</dbReference>
<proteinExistence type="inferred from homology"/>
<dbReference type="AlphaFoldDB" id="A0A8H5LPP8"/>
<accession>A0A8H5LPP8</accession>
<gene>
    <name evidence="13" type="ORF">D9757_011442</name>
    <name evidence="12" type="ORF">D9757_013561</name>
</gene>
<feature type="transmembrane region" description="Helical" evidence="10">
    <location>
        <begin position="154"/>
        <end position="173"/>
    </location>
</feature>
<evidence type="ECO:0000256" key="1">
    <source>
        <dbReference type="ARBA" id="ARBA00004141"/>
    </source>
</evidence>
<dbReference type="EMBL" id="JAACJN010000177">
    <property type="protein sequence ID" value="KAF5365017.1"/>
    <property type="molecule type" value="Genomic_DNA"/>
</dbReference>
<dbReference type="InterPro" id="IPR039859">
    <property type="entry name" value="PFA4/ZDH16/20/ERF2-like"/>
</dbReference>
<dbReference type="EC" id="2.3.1.225" evidence="10"/>
<comment type="subcellular location">
    <subcellularLocation>
        <location evidence="1">Membrane</location>
        <topology evidence="1">Multi-pass membrane protein</topology>
    </subcellularLocation>
</comment>
<keyword evidence="6" id="KW-0564">Palmitate</keyword>
<dbReference type="Proteomes" id="UP000518752">
    <property type="component" value="Unassembled WGS sequence"/>
</dbReference>
<evidence type="ECO:0000256" key="6">
    <source>
        <dbReference type="ARBA" id="ARBA00023139"/>
    </source>
</evidence>
<comment type="catalytic activity">
    <reaction evidence="9 10">
        <text>L-cysteinyl-[protein] + hexadecanoyl-CoA = S-hexadecanoyl-L-cysteinyl-[protein] + CoA</text>
        <dbReference type="Rhea" id="RHEA:36683"/>
        <dbReference type="Rhea" id="RHEA-COMP:10131"/>
        <dbReference type="Rhea" id="RHEA-COMP:11032"/>
        <dbReference type="ChEBI" id="CHEBI:29950"/>
        <dbReference type="ChEBI" id="CHEBI:57287"/>
        <dbReference type="ChEBI" id="CHEBI:57379"/>
        <dbReference type="ChEBI" id="CHEBI:74151"/>
        <dbReference type="EC" id="2.3.1.225"/>
    </reaction>
</comment>
<organism evidence="13 14">
    <name type="scientific">Collybiopsis confluens</name>
    <dbReference type="NCBI Taxonomy" id="2823264"/>
    <lineage>
        <taxon>Eukaryota</taxon>
        <taxon>Fungi</taxon>
        <taxon>Dikarya</taxon>
        <taxon>Basidiomycota</taxon>
        <taxon>Agaricomycotina</taxon>
        <taxon>Agaricomycetes</taxon>
        <taxon>Agaricomycetidae</taxon>
        <taxon>Agaricales</taxon>
        <taxon>Marasmiineae</taxon>
        <taxon>Omphalotaceae</taxon>
        <taxon>Collybiopsis</taxon>
    </lineage>
</organism>
<feature type="transmembrane region" description="Helical" evidence="10">
    <location>
        <begin position="193"/>
        <end position="216"/>
    </location>
</feature>
<reference evidence="13 14" key="1">
    <citation type="journal article" date="2020" name="ISME J.">
        <title>Uncovering the hidden diversity of litter-decomposition mechanisms in mushroom-forming fungi.</title>
        <authorList>
            <person name="Floudas D."/>
            <person name="Bentzer J."/>
            <person name="Ahren D."/>
            <person name="Johansson T."/>
            <person name="Persson P."/>
            <person name="Tunlid A."/>
        </authorList>
    </citation>
    <scope>NUCLEOTIDE SEQUENCE [LARGE SCALE GENOMIC DNA]</scope>
    <source>
        <strain evidence="13 14">CBS 406.79</strain>
    </source>
</reference>
<keyword evidence="5 10" id="KW-0472">Membrane</keyword>
<evidence type="ECO:0000256" key="2">
    <source>
        <dbReference type="ARBA" id="ARBA00022679"/>
    </source>
</evidence>
<evidence type="ECO:0000256" key="4">
    <source>
        <dbReference type="ARBA" id="ARBA00022989"/>
    </source>
</evidence>
<dbReference type="GO" id="GO:0016020">
    <property type="term" value="C:membrane"/>
    <property type="evidence" value="ECO:0007669"/>
    <property type="project" value="UniProtKB-SubCell"/>
</dbReference>
<keyword evidence="2 10" id="KW-0808">Transferase</keyword>
<dbReference type="EMBL" id="JAACJN010000348">
    <property type="protein sequence ID" value="KAF5346618.1"/>
    <property type="molecule type" value="Genomic_DNA"/>
</dbReference>
<dbReference type="OrthoDB" id="9909019at2759"/>
<evidence type="ECO:0000313" key="13">
    <source>
        <dbReference type="EMBL" id="KAF5365017.1"/>
    </source>
</evidence>
<name>A0A8H5LPP8_9AGAR</name>
<feature type="transmembrane region" description="Helical" evidence="10">
    <location>
        <begin position="54"/>
        <end position="76"/>
    </location>
</feature>
<feature type="transmembrane region" description="Helical" evidence="10">
    <location>
        <begin position="21"/>
        <end position="48"/>
    </location>
</feature>
<evidence type="ECO:0000256" key="10">
    <source>
        <dbReference type="RuleBase" id="RU079119"/>
    </source>
</evidence>
<evidence type="ECO:0000256" key="7">
    <source>
        <dbReference type="ARBA" id="ARBA00023288"/>
    </source>
</evidence>
<keyword evidence="7" id="KW-0449">Lipoprotein</keyword>
<comment type="similarity">
    <text evidence="10">Belongs to the DHHC palmitoyltransferase family.</text>
</comment>
<dbReference type="InterPro" id="IPR001594">
    <property type="entry name" value="Palmitoyltrfase_DHHC"/>
</dbReference>
<keyword evidence="4 10" id="KW-1133">Transmembrane helix</keyword>
<sequence>MICSKTVFRCFKALERLGDRVTGAAGPFFVGFAVTLISAGTICFFHVIMPSLSYPWITGPICVLIAFNLLMHYYLVITTNPGFADEPPRTAGTGFLWARPKSSGRTQSRPLTNGVRWSHMLNITKAALTKCRKCGGQKPEWINQCVGIYNERHFVLFMAYLCIATFCFCVLGYRQFLDALGVTFKVDPWPYHVPILVYILEFILASVICFAVSIMLSFHLWTIGRGETSVEGQDNEVYGRIAKSRGEAFVNCYDLG</sequence>
<keyword evidence="14" id="KW-1185">Reference proteome</keyword>